<dbReference type="CDD" id="cd00206">
    <property type="entry name" value="TFP_snake_toxin"/>
    <property type="match status" value="1"/>
</dbReference>
<dbReference type="InterPro" id="IPR045860">
    <property type="entry name" value="Snake_toxin-like_sf"/>
</dbReference>
<keyword evidence="3" id="KW-1015">Disulfide bond</keyword>
<dbReference type="SMR" id="A7X3P8"/>
<dbReference type="AlphaFoldDB" id="A7X3P8"/>
<dbReference type="SUPFAM" id="SSF57302">
    <property type="entry name" value="Snake toxin-like"/>
    <property type="match status" value="1"/>
</dbReference>
<dbReference type="Gene3D" id="2.10.60.10">
    <property type="entry name" value="CD59"/>
    <property type="match status" value="1"/>
</dbReference>
<sequence length="77" mass="8374">MKTLLLSLMVVAFVYLDFGQSLICCKGPLCFSSENCPDAKACYKQVSGGETSWGCTTNCTLPEPGETITYCTKDRCT</sequence>
<evidence type="ECO:0000256" key="2">
    <source>
        <dbReference type="ARBA" id="ARBA00022525"/>
    </source>
</evidence>
<dbReference type="GO" id="GO:0090729">
    <property type="term" value="F:toxin activity"/>
    <property type="evidence" value="ECO:0007669"/>
    <property type="project" value="InterPro"/>
</dbReference>
<evidence type="ECO:0000256" key="3">
    <source>
        <dbReference type="ARBA" id="ARBA00023157"/>
    </source>
</evidence>
<evidence type="ECO:0000313" key="5">
    <source>
        <dbReference type="EMBL" id="ABU68473.1"/>
    </source>
</evidence>
<keyword evidence="2" id="KW-0964">Secreted</keyword>
<dbReference type="EMBL" id="EU029673">
    <property type="protein sequence ID" value="ABU68473.1"/>
    <property type="molecule type" value="mRNA"/>
</dbReference>
<feature type="chain" id="PRO_5002714955" evidence="4">
    <location>
        <begin position="20"/>
        <end position="77"/>
    </location>
</feature>
<dbReference type="InterPro" id="IPR003571">
    <property type="entry name" value="Snake_3FTx"/>
</dbReference>
<name>A7X3P8_ERYPO</name>
<feature type="signal peptide" evidence="4">
    <location>
        <begin position="1"/>
        <end position="19"/>
    </location>
</feature>
<accession>A7X3P8</accession>
<keyword evidence="4" id="KW-0732">Signal</keyword>
<comment type="subcellular location">
    <subcellularLocation>
        <location evidence="1">Secreted</location>
    </subcellularLocation>
</comment>
<reference evidence="5" key="1">
    <citation type="journal article" date="2007" name="Mol. Cell. Proteomics">
        <title>Evolution of an arsenal: structural and functional diversification of the venom system in the advanced snakes (Caenophidia).</title>
        <authorList>
            <person name="Fry B.G."/>
            <person name="Scheib H."/>
            <person name="van der Weerd L."/>
            <person name="Young B."/>
            <person name="McNaughtan J."/>
            <person name="Ramjan S.F.R."/>
            <person name="Vidal N."/>
            <person name="Poelmann R.E."/>
            <person name="Norman J.A."/>
        </authorList>
    </citation>
    <scope>NUCLEOTIDE SEQUENCE</scope>
    <source>
        <tissue evidence="5">Venom gland</tissue>
    </source>
</reference>
<dbReference type="GO" id="GO:0005576">
    <property type="term" value="C:extracellular region"/>
    <property type="evidence" value="ECO:0007669"/>
    <property type="project" value="UniProtKB-SubCell"/>
</dbReference>
<proteinExistence type="evidence at transcript level"/>
<evidence type="ECO:0000256" key="1">
    <source>
        <dbReference type="ARBA" id="ARBA00004613"/>
    </source>
</evidence>
<protein>
    <submittedName>
        <fullName evidence="5">3FTx-Lio3</fullName>
    </submittedName>
</protein>
<evidence type="ECO:0000256" key="4">
    <source>
        <dbReference type="SAM" id="SignalP"/>
    </source>
</evidence>
<organism evidence="5">
    <name type="scientific">Erythrolamprus poecilogyrus</name>
    <name type="common">Water snake</name>
    <name type="synonym">Liophis poecilogyrus</name>
    <dbReference type="NCBI Taxonomy" id="338838"/>
    <lineage>
        <taxon>Eukaryota</taxon>
        <taxon>Metazoa</taxon>
        <taxon>Chordata</taxon>
        <taxon>Craniata</taxon>
        <taxon>Vertebrata</taxon>
        <taxon>Euteleostomi</taxon>
        <taxon>Lepidosauria</taxon>
        <taxon>Squamata</taxon>
        <taxon>Bifurcata</taxon>
        <taxon>Unidentata</taxon>
        <taxon>Episquamata</taxon>
        <taxon>Toxicofera</taxon>
        <taxon>Serpentes</taxon>
        <taxon>Colubroidea</taxon>
        <taxon>Dipsadidae</taxon>
        <taxon>Erythrolamprus</taxon>
    </lineage>
</organism>